<dbReference type="EMBL" id="JAARQN010000012">
    <property type="protein sequence ID" value="MBC1458449.1"/>
    <property type="molecule type" value="Genomic_DNA"/>
</dbReference>
<dbReference type="RefSeq" id="WP_185389606.1">
    <property type="nucleotide sequence ID" value="NZ_JAARQN010000012.1"/>
</dbReference>
<gene>
    <name evidence="1" type="ORF">HB850_11860</name>
</gene>
<dbReference type="Proteomes" id="UP000569903">
    <property type="component" value="Unassembled WGS sequence"/>
</dbReference>
<comment type="caution">
    <text evidence="1">The sequence shown here is derived from an EMBL/GenBank/DDBJ whole genome shotgun (WGS) entry which is preliminary data.</text>
</comment>
<dbReference type="AlphaFoldDB" id="A0A841YZD5"/>
<proteinExistence type="predicted"/>
<organism evidence="1 2">
    <name type="scientific">Listeria newyorkensis</name>
    <dbReference type="NCBI Taxonomy" id="1497681"/>
    <lineage>
        <taxon>Bacteria</taxon>
        <taxon>Bacillati</taxon>
        <taxon>Bacillota</taxon>
        <taxon>Bacilli</taxon>
        <taxon>Bacillales</taxon>
        <taxon>Listeriaceae</taxon>
        <taxon>Listeria</taxon>
    </lineage>
</organism>
<sequence>NEDAPIIQAIRLADKLLKERENAETVYQHVREEEEPFSTEDNYQPKESILITTYFDGSHDFINDINVQKGVWIADGEAE</sequence>
<reference evidence="1 2" key="1">
    <citation type="submission" date="2020-03" db="EMBL/GenBank/DDBJ databases">
        <title>Soil Listeria distribution.</title>
        <authorList>
            <person name="Liao J."/>
            <person name="Wiedmann M."/>
        </authorList>
    </citation>
    <scope>NUCLEOTIDE SEQUENCE [LARGE SCALE GENOMIC DNA]</scope>
    <source>
        <strain evidence="1 2">FSL L7-1614</strain>
    </source>
</reference>
<protein>
    <submittedName>
        <fullName evidence="1">Uncharacterized protein</fullName>
    </submittedName>
</protein>
<feature type="non-terminal residue" evidence="1">
    <location>
        <position position="1"/>
    </location>
</feature>
<evidence type="ECO:0000313" key="2">
    <source>
        <dbReference type="Proteomes" id="UP000569903"/>
    </source>
</evidence>
<evidence type="ECO:0000313" key="1">
    <source>
        <dbReference type="EMBL" id="MBC1458449.1"/>
    </source>
</evidence>
<accession>A0A841YZD5</accession>
<name>A0A841YZD5_9LIST</name>